<name>A0A081S4B5_9ARCH</name>
<evidence type="ECO:0000313" key="1">
    <source>
        <dbReference type="EMBL" id="KER05768.1"/>
    </source>
</evidence>
<accession>A0A081S4B5</accession>
<proteinExistence type="predicted"/>
<organism evidence="1 2">
    <name type="scientific">Marine Group I thaumarchaeote SCGC AAA799-E16</name>
    <dbReference type="NCBI Taxonomy" id="1502292"/>
    <lineage>
        <taxon>Archaea</taxon>
        <taxon>Nitrososphaerota</taxon>
        <taxon>Marine Group I</taxon>
    </lineage>
</organism>
<dbReference type="EMBL" id="JNVL01000028">
    <property type="protein sequence ID" value="KER05768.1"/>
    <property type="molecule type" value="Genomic_DNA"/>
</dbReference>
<dbReference type="Proteomes" id="UP000028027">
    <property type="component" value="Unassembled WGS sequence"/>
</dbReference>
<protein>
    <recommendedName>
        <fullName evidence="3">DUF932 domain-containing protein</fullName>
    </recommendedName>
</protein>
<reference evidence="1 2" key="1">
    <citation type="submission" date="2014-06" db="EMBL/GenBank/DDBJ databases">
        <authorList>
            <person name="Ngugi D.K."/>
            <person name="Blom J."/>
            <person name="Alam I."/>
            <person name="Rashid M."/>
            <person name="Ba Alawi W."/>
            <person name="Zhang G."/>
            <person name="Hikmawan T."/>
            <person name="Guan Y."/>
            <person name="Antunes A."/>
            <person name="Siam R."/>
            <person name="Eldorry H."/>
            <person name="Bajic V."/>
            <person name="Stingl U."/>
        </authorList>
    </citation>
    <scope>NUCLEOTIDE SEQUENCE [LARGE SCALE GENOMIC DNA]</scope>
    <source>
        <strain evidence="1">SCGC AAA799-E16</strain>
    </source>
</reference>
<evidence type="ECO:0000313" key="2">
    <source>
        <dbReference type="Proteomes" id="UP000028027"/>
    </source>
</evidence>
<dbReference type="AlphaFoldDB" id="A0A081S4B5"/>
<keyword evidence="2" id="KW-1185">Reference proteome</keyword>
<comment type="caution">
    <text evidence="1">The sequence shown here is derived from an EMBL/GenBank/DDBJ whole genome shotgun (WGS) entry which is preliminary data.</text>
</comment>
<evidence type="ECO:0008006" key="3">
    <source>
        <dbReference type="Google" id="ProtNLM"/>
    </source>
</evidence>
<gene>
    <name evidence="1" type="ORF">AAA799E16_01556</name>
</gene>
<sequence>MEQTNQTQNKTNRIVSDQQNIYKANKRSKLSIKTKDSFRKYGIKTYNIEANGKDWNKYQFIERKGEPIAILSSKYQVLPNELVIEKADHIAQRLDARPFVFDDRQWFSKYEVHEHVMASKNLASMSALYVFKEDVDITGEGDYVHLGYSVGNAIDGSRSFSVAIFTFRKVCSNFMLHLHSEKMLKVVNGQQITANLRLNQTQTLASVSKRHTKSLNTKMVLPTIKAVIKSADCVVQRYRAMKKSELLEKQAAQVVNYLPKRVYGELPYIDVNPENNKVTITQKVSQWKAFNDLTQALSHGKGSFGSTMDQMRRVDAIFAAPRA</sequence>